<proteinExistence type="predicted"/>
<keyword evidence="2" id="KW-1185">Reference proteome</keyword>
<evidence type="ECO:0000313" key="1">
    <source>
        <dbReference type="EMBL" id="SAK66683.1"/>
    </source>
</evidence>
<comment type="caution">
    <text evidence="1">The sequence shown here is derived from an EMBL/GenBank/DDBJ whole genome shotgun (WGS) entry which is preliminary data.</text>
</comment>
<dbReference type="AlphaFoldDB" id="A0A158B9F3"/>
<accession>A0A158B9F3</accession>
<protein>
    <submittedName>
        <fullName evidence="1">Uncharacterized protein</fullName>
    </submittedName>
</protein>
<sequence>MGNQEYPYICYDALRDHIVEVTNNSDRASELSTCDDLKMLQMVVPTLEKLKHCYVEECEGTLCVRAGRKLTLTSPRPRSVRGRNLMSSGRAEKTLLADANKLSPIRAAAADVAAPRAARLAAGRAPGLLHQRHGGFARPVKLPCAVCGRRPAQSTLSSGDDGEGARLRLCDRGVFVAQAGQEAA</sequence>
<dbReference type="Proteomes" id="UP000071859">
    <property type="component" value="Unassembled WGS sequence"/>
</dbReference>
<gene>
    <name evidence="1" type="ORF">AWB78_02433</name>
</gene>
<name>A0A158B9F3_9BURK</name>
<dbReference type="EMBL" id="FCOX02000009">
    <property type="protein sequence ID" value="SAK66683.1"/>
    <property type="molecule type" value="Genomic_DNA"/>
</dbReference>
<reference evidence="1" key="1">
    <citation type="submission" date="2016-01" db="EMBL/GenBank/DDBJ databases">
        <authorList>
            <person name="Peeters C."/>
        </authorList>
    </citation>
    <scope>NUCLEOTIDE SEQUENCE</scope>
    <source>
        <strain evidence="1">LMG 29321</strain>
    </source>
</reference>
<organism evidence="1 2">
    <name type="scientific">Caballeronia calidae</name>
    <dbReference type="NCBI Taxonomy" id="1777139"/>
    <lineage>
        <taxon>Bacteria</taxon>
        <taxon>Pseudomonadati</taxon>
        <taxon>Pseudomonadota</taxon>
        <taxon>Betaproteobacteria</taxon>
        <taxon>Burkholderiales</taxon>
        <taxon>Burkholderiaceae</taxon>
        <taxon>Caballeronia</taxon>
    </lineage>
</organism>
<evidence type="ECO:0000313" key="2">
    <source>
        <dbReference type="Proteomes" id="UP000071859"/>
    </source>
</evidence>